<sequence length="105" mass="12131">MPMKNSTQSYSVAHHFKAFKLKLKVTFRYLCIWWLGTPGAQVQMRHIQQSTGGREKKGREGNHKADLAMSCRFLIQLNQISHIFGETSSSSLKRENRFGAFNRRS</sequence>
<name>A0ABR0A7T7_9CRUS</name>
<dbReference type="EMBL" id="JAOYFB010000036">
    <property type="protein sequence ID" value="KAK4021201.1"/>
    <property type="molecule type" value="Genomic_DNA"/>
</dbReference>
<reference evidence="1 2" key="1">
    <citation type="journal article" date="2023" name="Nucleic Acids Res.">
        <title>The hologenome of Daphnia magna reveals possible DNA methylation and microbiome-mediated evolution of the host genome.</title>
        <authorList>
            <person name="Chaturvedi A."/>
            <person name="Li X."/>
            <person name="Dhandapani V."/>
            <person name="Marshall H."/>
            <person name="Kissane S."/>
            <person name="Cuenca-Cambronero M."/>
            <person name="Asole G."/>
            <person name="Calvet F."/>
            <person name="Ruiz-Romero M."/>
            <person name="Marangio P."/>
            <person name="Guigo R."/>
            <person name="Rago D."/>
            <person name="Mirbahai L."/>
            <person name="Eastwood N."/>
            <person name="Colbourne J.K."/>
            <person name="Zhou J."/>
            <person name="Mallon E."/>
            <person name="Orsini L."/>
        </authorList>
    </citation>
    <scope>NUCLEOTIDE SEQUENCE [LARGE SCALE GENOMIC DNA]</scope>
    <source>
        <strain evidence="1">LRV0_1</strain>
    </source>
</reference>
<protein>
    <submittedName>
        <fullName evidence="1">Uncharacterized protein</fullName>
    </submittedName>
</protein>
<evidence type="ECO:0000313" key="1">
    <source>
        <dbReference type="EMBL" id="KAK4021201.1"/>
    </source>
</evidence>
<dbReference type="Proteomes" id="UP001234178">
    <property type="component" value="Unassembled WGS sequence"/>
</dbReference>
<keyword evidence="2" id="KW-1185">Reference proteome</keyword>
<gene>
    <name evidence="1" type="ORF">OUZ56_003120</name>
</gene>
<organism evidence="1 2">
    <name type="scientific">Daphnia magna</name>
    <dbReference type="NCBI Taxonomy" id="35525"/>
    <lineage>
        <taxon>Eukaryota</taxon>
        <taxon>Metazoa</taxon>
        <taxon>Ecdysozoa</taxon>
        <taxon>Arthropoda</taxon>
        <taxon>Crustacea</taxon>
        <taxon>Branchiopoda</taxon>
        <taxon>Diplostraca</taxon>
        <taxon>Cladocera</taxon>
        <taxon>Anomopoda</taxon>
        <taxon>Daphniidae</taxon>
        <taxon>Daphnia</taxon>
    </lineage>
</organism>
<proteinExistence type="predicted"/>
<evidence type="ECO:0000313" key="2">
    <source>
        <dbReference type="Proteomes" id="UP001234178"/>
    </source>
</evidence>
<accession>A0ABR0A7T7</accession>
<comment type="caution">
    <text evidence="1">The sequence shown here is derived from an EMBL/GenBank/DDBJ whole genome shotgun (WGS) entry which is preliminary data.</text>
</comment>